<organism evidence="1">
    <name type="scientific">Arundo donax</name>
    <name type="common">Giant reed</name>
    <name type="synonym">Donax arundinaceus</name>
    <dbReference type="NCBI Taxonomy" id="35708"/>
    <lineage>
        <taxon>Eukaryota</taxon>
        <taxon>Viridiplantae</taxon>
        <taxon>Streptophyta</taxon>
        <taxon>Embryophyta</taxon>
        <taxon>Tracheophyta</taxon>
        <taxon>Spermatophyta</taxon>
        <taxon>Magnoliopsida</taxon>
        <taxon>Liliopsida</taxon>
        <taxon>Poales</taxon>
        <taxon>Poaceae</taxon>
        <taxon>PACMAD clade</taxon>
        <taxon>Arundinoideae</taxon>
        <taxon>Arundineae</taxon>
        <taxon>Arundo</taxon>
    </lineage>
</organism>
<reference evidence="1" key="2">
    <citation type="journal article" date="2015" name="Data Brief">
        <title>Shoot transcriptome of the giant reed, Arundo donax.</title>
        <authorList>
            <person name="Barrero R.A."/>
            <person name="Guerrero F.D."/>
            <person name="Moolhuijzen P."/>
            <person name="Goolsby J.A."/>
            <person name="Tidwell J."/>
            <person name="Bellgard S.E."/>
            <person name="Bellgard M.I."/>
        </authorList>
    </citation>
    <scope>NUCLEOTIDE SEQUENCE</scope>
    <source>
        <tissue evidence="1">Shoot tissue taken approximately 20 cm above the soil surface</tissue>
    </source>
</reference>
<protein>
    <submittedName>
        <fullName evidence="1">Uncharacterized protein</fullName>
    </submittedName>
</protein>
<reference evidence="1" key="1">
    <citation type="submission" date="2014-09" db="EMBL/GenBank/DDBJ databases">
        <authorList>
            <person name="Magalhaes I.L.F."/>
            <person name="Oliveira U."/>
            <person name="Santos F.R."/>
            <person name="Vidigal T.H.D.A."/>
            <person name="Brescovit A.D."/>
            <person name="Santos A.J."/>
        </authorList>
    </citation>
    <scope>NUCLEOTIDE SEQUENCE</scope>
    <source>
        <tissue evidence="1">Shoot tissue taken approximately 20 cm above the soil surface</tissue>
    </source>
</reference>
<accession>A0A0A8YBZ7</accession>
<evidence type="ECO:0000313" key="1">
    <source>
        <dbReference type="EMBL" id="JAD20992.1"/>
    </source>
</evidence>
<sequence length="14" mass="1722">MNHNNNLKFHTHNT</sequence>
<name>A0A0A8YBZ7_ARUDO</name>
<dbReference type="EMBL" id="GBRH01276903">
    <property type="protein sequence ID" value="JAD20992.1"/>
    <property type="molecule type" value="Transcribed_RNA"/>
</dbReference>
<proteinExistence type="predicted"/>